<accession>A0AAN8ZUV7</accession>
<dbReference type="FunFam" id="3.40.1810.10:FF:000003">
    <property type="entry name" value="MADS-box transcription factor MADS-MC"/>
    <property type="match status" value="1"/>
</dbReference>
<keyword evidence="5" id="KW-0539">Nucleus</keyword>
<evidence type="ECO:0000256" key="1">
    <source>
        <dbReference type="ARBA" id="ARBA00004123"/>
    </source>
</evidence>
<dbReference type="GO" id="GO:0005634">
    <property type="term" value="C:nucleus"/>
    <property type="evidence" value="ECO:0007669"/>
    <property type="project" value="UniProtKB-SubCell"/>
</dbReference>
<dbReference type="InterPro" id="IPR002487">
    <property type="entry name" value="TF_Kbox"/>
</dbReference>
<gene>
    <name evidence="9" type="ORF">RJ641_001176</name>
</gene>
<protein>
    <submittedName>
        <fullName evidence="9">Transcription factor, K-box</fullName>
    </submittedName>
</protein>
<evidence type="ECO:0000256" key="6">
    <source>
        <dbReference type="SAM" id="Coils"/>
    </source>
</evidence>
<keyword evidence="10" id="KW-1185">Reference proteome</keyword>
<dbReference type="Proteomes" id="UP001370490">
    <property type="component" value="Unassembled WGS sequence"/>
</dbReference>
<keyword evidence="4" id="KW-0804">Transcription</keyword>
<dbReference type="InterPro" id="IPR050142">
    <property type="entry name" value="MADS-box/MEF2_TF"/>
</dbReference>
<comment type="caution">
    <text evidence="9">The sequence shown here is derived from an EMBL/GenBank/DDBJ whole genome shotgun (WGS) entry which is preliminary data.</text>
</comment>
<evidence type="ECO:0000256" key="5">
    <source>
        <dbReference type="ARBA" id="ARBA00023242"/>
    </source>
</evidence>
<evidence type="ECO:0000259" key="8">
    <source>
        <dbReference type="PROSITE" id="PS51297"/>
    </source>
</evidence>
<keyword evidence="6" id="KW-0175">Coiled coil</keyword>
<dbReference type="GO" id="GO:0000977">
    <property type="term" value="F:RNA polymerase II transcription regulatory region sequence-specific DNA binding"/>
    <property type="evidence" value="ECO:0007669"/>
    <property type="project" value="InterPro"/>
</dbReference>
<dbReference type="SUPFAM" id="SSF55455">
    <property type="entry name" value="SRF-like"/>
    <property type="match status" value="1"/>
</dbReference>
<feature type="domain" description="MADS-box" evidence="7">
    <location>
        <begin position="1"/>
        <end position="54"/>
    </location>
</feature>
<dbReference type="SMART" id="SM00432">
    <property type="entry name" value="MADS"/>
    <property type="match status" value="1"/>
</dbReference>
<dbReference type="Gene3D" id="3.40.1810.10">
    <property type="entry name" value="Transcription factor, MADS-box"/>
    <property type="match status" value="1"/>
</dbReference>
<sequence>MKRIENAASRQVTFSKRRNGLLKKASELSVLCDAEVALIIFSSKGKLFEFASNGISNTIERYKKNSNSQRFDEKAIEEDMQDQRFHMEHLKEKSATLEKKLEIIEVSRRKLLGEGLEMSSIDEMQQVERQLERSLSNIRSRKNQLFKEQIEKLKEKVLYLHQKKKKKEKFVAVIGKHG</sequence>
<dbReference type="Pfam" id="PF01486">
    <property type="entry name" value="K-box"/>
    <property type="match status" value="1"/>
</dbReference>
<dbReference type="GO" id="GO:0046983">
    <property type="term" value="F:protein dimerization activity"/>
    <property type="evidence" value="ECO:0007669"/>
    <property type="project" value="InterPro"/>
</dbReference>
<dbReference type="InterPro" id="IPR002100">
    <property type="entry name" value="TF_MADSbox"/>
</dbReference>
<feature type="domain" description="K-box" evidence="8">
    <location>
        <begin position="87"/>
        <end position="170"/>
    </location>
</feature>
<comment type="subcellular location">
    <subcellularLocation>
        <location evidence="1">Nucleus</location>
    </subcellularLocation>
</comment>
<dbReference type="PANTHER" id="PTHR48019">
    <property type="entry name" value="SERUM RESPONSE FACTOR HOMOLOG"/>
    <property type="match status" value="1"/>
</dbReference>
<evidence type="ECO:0000313" key="9">
    <source>
        <dbReference type="EMBL" id="KAK6947703.1"/>
    </source>
</evidence>
<reference evidence="9 10" key="1">
    <citation type="submission" date="2023-12" db="EMBL/GenBank/DDBJ databases">
        <title>A high-quality genome assembly for Dillenia turbinata (Dilleniales).</title>
        <authorList>
            <person name="Chanderbali A."/>
        </authorList>
    </citation>
    <scope>NUCLEOTIDE SEQUENCE [LARGE SCALE GENOMIC DNA]</scope>
    <source>
        <strain evidence="9">LSX21</strain>
        <tissue evidence="9">Leaf</tissue>
    </source>
</reference>
<feature type="coiled-coil region" evidence="6">
    <location>
        <begin position="87"/>
        <end position="148"/>
    </location>
</feature>
<dbReference type="InterPro" id="IPR036879">
    <property type="entry name" value="TF_MADSbox_sf"/>
</dbReference>
<evidence type="ECO:0000313" key="10">
    <source>
        <dbReference type="Proteomes" id="UP001370490"/>
    </source>
</evidence>
<name>A0AAN8ZUV7_9MAGN</name>
<dbReference type="CDD" id="cd00265">
    <property type="entry name" value="MADS_MEF2_like"/>
    <property type="match status" value="1"/>
</dbReference>
<feature type="non-terminal residue" evidence="9">
    <location>
        <position position="178"/>
    </location>
</feature>
<dbReference type="PRINTS" id="PR00404">
    <property type="entry name" value="MADSDOMAIN"/>
</dbReference>
<dbReference type="AlphaFoldDB" id="A0AAN8ZUV7"/>
<dbReference type="Pfam" id="PF00319">
    <property type="entry name" value="SRF-TF"/>
    <property type="match status" value="1"/>
</dbReference>
<evidence type="ECO:0000256" key="4">
    <source>
        <dbReference type="ARBA" id="ARBA00023163"/>
    </source>
</evidence>
<keyword evidence="2" id="KW-0805">Transcription regulation</keyword>
<dbReference type="PROSITE" id="PS50066">
    <property type="entry name" value="MADS_BOX_2"/>
    <property type="match status" value="1"/>
</dbReference>
<evidence type="ECO:0000256" key="3">
    <source>
        <dbReference type="ARBA" id="ARBA00023125"/>
    </source>
</evidence>
<organism evidence="9 10">
    <name type="scientific">Dillenia turbinata</name>
    <dbReference type="NCBI Taxonomy" id="194707"/>
    <lineage>
        <taxon>Eukaryota</taxon>
        <taxon>Viridiplantae</taxon>
        <taxon>Streptophyta</taxon>
        <taxon>Embryophyta</taxon>
        <taxon>Tracheophyta</taxon>
        <taxon>Spermatophyta</taxon>
        <taxon>Magnoliopsida</taxon>
        <taxon>eudicotyledons</taxon>
        <taxon>Gunneridae</taxon>
        <taxon>Pentapetalae</taxon>
        <taxon>Dilleniales</taxon>
        <taxon>Dilleniaceae</taxon>
        <taxon>Dillenia</taxon>
    </lineage>
</organism>
<dbReference type="EMBL" id="JBAMMX010000001">
    <property type="protein sequence ID" value="KAK6947703.1"/>
    <property type="molecule type" value="Genomic_DNA"/>
</dbReference>
<dbReference type="PROSITE" id="PS51297">
    <property type="entry name" value="K_BOX"/>
    <property type="match status" value="1"/>
</dbReference>
<dbReference type="GO" id="GO:0003700">
    <property type="term" value="F:DNA-binding transcription factor activity"/>
    <property type="evidence" value="ECO:0007669"/>
    <property type="project" value="InterPro"/>
</dbReference>
<evidence type="ECO:0000256" key="2">
    <source>
        <dbReference type="ARBA" id="ARBA00023015"/>
    </source>
</evidence>
<keyword evidence="3" id="KW-0238">DNA-binding</keyword>
<proteinExistence type="predicted"/>
<evidence type="ECO:0000259" key="7">
    <source>
        <dbReference type="PROSITE" id="PS50066"/>
    </source>
</evidence>
<dbReference type="GO" id="GO:0045944">
    <property type="term" value="P:positive regulation of transcription by RNA polymerase II"/>
    <property type="evidence" value="ECO:0007669"/>
    <property type="project" value="InterPro"/>
</dbReference>
<dbReference type="InterPro" id="IPR033896">
    <property type="entry name" value="MEF2-like_N"/>
</dbReference>